<organism evidence="2 3">
    <name type="scientific">Streptomyces albipurpureus</name>
    <dbReference type="NCBI Taxonomy" id="2897419"/>
    <lineage>
        <taxon>Bacteria</taxon>
        <taxon>Bacillati</taxon>
        <taxon>Actinomycetota</taxon>
        <taxon>Actinomycetes</taxon>
        <taxon>Kitasatosporales</taxon>
        <taxon>Streptomycetaceae</taxon>
        <taxon>Streptomyces</taxon>
    </lineage>
</organism>
<dbReference type="RefSeq" id="WP_250924653.1">
    <property type="nucleotide sequence ID" value="NZ_JAMQAW010000119.1"/>
</dbReference>
<gene>
    <name evidence="2" type="ORF">NBG84_39950</name>
</gene>
<keyword evidence="3" id="KW-1185">Reference proteome</keyword>
<accession>A0ABT0V3A1</accession>
<protein>
    <submittedName>
        <fullName evidence="2">Uncharacterized protein</fullName>
    </submittedName>
</protein>
<sequence>MAPNTPNPPDQEDPPAPDDALHDAETAITRTRATLRDYAAHGCTTVNIQQVLGLLSPAQPIYKDAPMTEPLTTEEPTSPPRLLIDLCEQHRPVVEPDPVARGTGRYLVSCKACDGNRQHPINARQPVPECRFWTMAKAYGYVQDATGEPSR</sequence>
<proteinExistence type="predicted"/>
<feature type="region of interest" description="Disordered" evidence="1">
    <location>
        <begin position="1"/>
        <end position="22"/>
    </location>
</feature>
<name>A0ABT0V3A1_9ACTN</name>
<comment type="caution">
    <text evidence="2">The sequence shown here is derived from an EMBL/GenBank/DDBJ whole genome shotgun (WGS) entry which is preliminary data.</text>
</comment>
<dbReference type="Proteomes" id="UP001431429">
    <property type="component" value="Unassembled WGS sequence"/>
</dbReference>
<evidence type="ECO:0000313" key="3">
    <source>
        <dbReference type="Proteomes" id="UP001431429"/>
    </source>
</evidence>
<evidence type="ECO:0000313" key="2">
    <source>
        <dbReference type="EMBL" id="MCM2394375.1"/>
    </source>
</evidence>
<dbReference type="EMBL" id="JAMQAW010000119">
    <property type="protein sequence ID" value="MCM2394375.1"/>
    <property type="molecule type" value="Genomic_DNA"/>
</dbReference>
<evidence type="ECO:0000256" key="1">
    <source>
        <dbReference type="SAM" id="MobiDB-lite"/>
    </source>
</evidence>
<reference evidence="2" key="1">
    <citation type="submission" date="2022-06" db="EMBL/GenBank/DDBJ databases">
        <title>Genome public.</title>
        <authorList>
            <person name="Sun Q."/>
        </authorList>
    </citation>
    <scope>NUCLEOTIDE SEQUENCE</scope>
    <source>
        <strain evidence="2">CWNU-1</strain>
    </source>
</reference>